<keyword evidence="3" id="KW-1185">Reference proteome</keyword>
<evidence type="ECO:0000313" key="3">
    <source>
        <dbReference type="Proteomes" id="UP000278632"/>
    </source>
</evidence>
<feature type="coiled-coil region" evidence="1">
    <location>
        <begin position="400"/>
        <end position="469"/>
    </location>
</feature>
<name>A0A3N0AVJ1_9ACTN</name>
<dbReference type="AlphaFoldDB" id="A0A3N0AVJ1"/>
<accession>A0A3N0AVJ1</accession>
<protein>
    <submittedName>
        <fullName evidence="2">Uncharacterized protein</fullName>
    </submittedName>
</protein>
<gene>
    <name evidence="2" type="ORF">DMP08_11535</name>
</gene>
<dbReference type="OrthoDB" id="3194823at2"/>
<sequence length="1026" mass="105619">MRILYGGRVLYDPDAGVELLDVELVRSLRSASELSFKMPATHECAGVIELESVEPEIEAWEGARCLMRGRAHSCEDVDDVGTVEYRCEGELAYLNDTSVRPYSTVAGAAPLLAPSDPYGYFEWLINNHNAKVEPAKQMRPGVNQGHLLDDNEHILRSDSTYPSTGLVIREKLLEKLGGFVRARYVGGARYVDYLADTDGTASQRIEFGANLLKFARTRDGSPIYSAVVPLGAKPEGSDYRVTIEPLGNGDADAYARYKKRGDAVVSVDLVSKVGYRERAVVWDDVTDRARLVDRALSWLPGQANEIETLSVKAYDLSRIDPRVQPIDLGDYVRVTSAPHGYDSYMIVSRIVHRPTDWQGDEYVFGIEGDDIGDIVRKHAATLNAGINGAYEAADAVDKIAKDAQARADAAQGSADKAQTDADAAKIAADAAKAEADKAFADATQAAADALAAKDKADQATAKAEVAESEMVVVKQAVAAAEATSNAAQLAAGKADAKAGAAQAAAAEAKTSAGTALQNAAAAIATADAATAQAAGAKAYAAQVRTDLAGQIKTVTDTMAADYTRKTDLTLTESRLMSEIERSAAGVASTVAQQYAKKTDLSTVQADLQTKITQNAEAITSTAASVTAVDAKANNAQSAADAAKTAAAKAQTDATAAAGNAAAAQTAADAAAANLAAAEANLDAVSIRVGATEADVAAAELAVKNAKAAADAAAASASTAKTSAATAQATADAAKSAAEKAQSAADALGARVASAETKIEQNAEAIVLRATKAEVDAAKGQAIDAAATDAKTKADAALAGAKTYADAQIKVQADRITSSAAATDALGARVSTVEQTASGLSVSLESVEATANSASATANAARTEAASAAKTASDYMQYTADGLEVGNKSSGSWSGFRSRMAAGAFQVLDAAGNVLSSFGASVVDLGKNSVNSIIKLCGGKGEVSYGTIDIYGSYYGALRIASEAIVNVEGSELVCRGDRVHVGNVKSTDLCQDFGHGNSRFHAAIAIALSIGFVRSKNASITSAGIL</sequence>
<feature type="coiled-coil region" evidence="1">
    <location>
        <begin position="660"/>
        <end position="687"/>
    </location>
</feature>
<evidence type="ECO:0000256" key="1">
    <source>
        <dbReference type="SAM" id="Coils"/>
    </source>
</evidence>
<reference evidence="3" key="1">
    <citation type="submission" date="2018-05" db="EMBL/GenBank/DDBJ databases">
        <title>Genome Sequencing of selected type strains of the family Eggerthellaceae.</title>
        <authorList>
            <person name="Danylec N."/>
            <person name="Stoll D.A."/>
            <person name="Doetsch A."/>
            <person name="Huch M."/>
        </authorList>
    </citation>
    <scope>NUCLEOTIDE SEQUENCE [LARGE SCALE GENOMIC DNA]</scope>
    <source>
        <strain evidence="3">DSM 16106</strain>
    </source>
</reference>
<dbReference type="Proteomes" id="UP000278632">
    <property type="component" value="Unassembled WGS sequence"/>
</dbReference>
<comment type="caution">
    <text evidence="2">The sequence shown here is derived from an EMBL/GenBank/DDBJ whole genome shotgun (WGS) entry which is preliminary data.</text>
</comment>
<dbReference type="EMBL" id="QICD01000035">
    <property type="protein sequence ID" value="RNL38881.1"/>
    <property type="molecule type" value="Genomic_DNA"/>
</dbReference>
<dbReference type="RefSeq" id="WP_123193027.1">
    <property type="nucleotide sequence ID" value="NZ_QICD01000035.1"/>
</dbReference>
<proteinExistence type="predicted"/>
<keyword evidence="1" id="KW-0175">Coiled coil</keyword>
<organism evidence="2 3">
    <name type="scientific">Paraeggerthella hongkongensis</name>
    <dbReference type="NCBI Taxonomy" id="230658"/>
    <lineage>
        <taxon>Bacteria</taxon>
        <taxon>Bacillati</taxon>
        <taxon>Actinomycetota</taxon>
        <taxon>Coriobacteriia</taxon>
        <taxon>Eggerthellales</taxon>
        <taxon>Eggerthellaceae</taxon>
        <taxon>Paraeggerthella</taxon>
    </lineage>
</organism>
<evidence type="ECO:0000313" key="2">
    <source>
        <dbReference type="EMBL" id="RNL38881.1"/>
    </source>
</evidence>